<proteinExistence type="predicted"/>
<evidence type="ECO:0000313" key="7">
    <source>
        <dbReference type="EMBL" id="GAX12631.1"/>
    </source>
</evidence>
<dbReference type="EC" id="3.4.21.2" evidence="7"/>
<organism evidence="7 8">
    <name type="scientific">Fistulifera solaris</name>
    <name type="common">Oleaginous diatom</name>
    <dbReference type="NCBI Taxonomy" id="1519565"/>
    <lineage>
        <taxon>Eukaryota</taxon>
        <taxon>Sar</taxon>
        <taxon>Stramenopiles</taxon>
        <taxon>Ochrophyta</taxon>
        <taxon>Bacillariophyta</taxon>
        <taxon>Bacillariophyceae</taxon>
        <taxon>Bacillariophycidae</taxon>
        <taxon>Naviculales</taxon>
        <taxon>Naviculaceae</taxon>
        <taxon>Fistulifera</taxon>
    </lineage>
</organism>
<name>A0A1Z5JFU3_FISSO</name>
<reference evidence="7 8" key="1">
    <citation type="journal article" date="2015" name="Plant Cell">
        <title>Oil accumulation by the oleaginous diatom Fistulifera solaris as revealed by the genome and transcriptome.</title>
        <authorList>
            <person name="Tanaka T."/>
            <person name="Maeda Y."/>
            <person name="Veluchamy A."/>
            <person name="Tanaka M."/>
            <person name="Abida H."/>
            <person name="Marechal E."/>
            <person name="Bowler C."/>
            <person name="Muto M."/>
            <person name="Sunaga Y."/>
            <person name="Tanaka M."/>
            <person name="Yoshino T."/>
            <person name="Taniguchi T."/>
            <person name="Fukuda Y."/>
            <person name="Nemoto M."/>
            <person name="Matsumoto M."/>
            <person name="Wong P.S."/>
            <person name="Aburatani S."/>
            <person name="Fujibuchi W."/>
        </authorList>
    </citation>
    <scope>NUCLEOTIDE SEQUENCE [LARGE SCALE GENOMIC DNA]</scope>
    <source>
        <strain evidence="7 8">JPCC DA0580</strain>
    </source>
</reference>
<dbReference type="PROSITE" id="PS00135">
    <property type="entry name" value="TRYPSIN_SER"/>
    <property type="match status" value="1"/>
</dbReference>
<feature type="domain" description="Peptidase S1" evidence="6">
    <location>
        <begin position="66"/>
        <end position="293"/>
    </location>
</feature>
<gene>
    <name evidence="7" type="ORF">FisN_13Lh099</name>
</gene>
<dbReference type="CDD" id="cd00190">
    <property type="entry name" value="Tryp_SPc"/>
    <property type="match status" value="1"/>
</dbReference>
<dbReference type="Pfam" id="PF00089">
    <property type="entry name" value="Trypsin"/>
    <property type="match status" value="1"/>
</dbReference>
<dbReference type="SMART" id="SM00020">
    <property type="entry name" value="Tryp_SPc"/>
    <property type="match status" value="1"/>
</dbReference>
<accession>A0A1Z5JFU3</accession>
<dbReference type="Gene3D" id="2.40.10.10">
    <property type="entry name" value="Trypsin-like serine proteases"/>
    <property type="match status" value="1"/>
</dbReference>
<dbReference type="InterPro" id="IPR033116">
    <property type="entry name" value="TRYPSIN_SER"/>
</dbReference>
<protein>
    <submittedName>
        <fullName evidence="7">Chymotrypsin C</fullName>
        <ecNumber evidence="7">3.4.21.2</ecNumber>
    </submittedName>
</protein>
<keyword evidence="3" id="KW-0720">Serine protease</keyword>
<dbReference type="InterPro" id="IPR001254">
    <property type="entry name" value="Trypsin_dom"/>
</dbReference>
<dbReference type="GO" id="GO:0006508">
    <property type="term" value="P:proteolysis"/>
    <property type="evidence" value="ECO:0007669"/>
    <property type="project" value="UniProtKB-KW"/>
</dbReference>
<feature type="signal peptide" evidence="5">
    <location>
        <begin position="1"/>
        <end position="21"/>
    </location>
</feature>
<dbReference type="InterPro" id="IPR043504">
    <property type="entry name" value="Peptidase_S1_PA_chymotrypsin"/>
</dbReference>
<dbReference type="InterPro" id="IPR001314">
    <property type="entry name" value="Peptidase_S1A"/>
</dbReference>
<evidence type="ECO:0000256" key="5">
    <source>
        <dbReference type="SAM" id="SignalP"/>
    </source>
</evidence>
<keyword evidence="3" id="KW-0645">Protease</keyword>
<feature type="chain" id="PRO_5012193512" evidence="5">
    <location>
        <begin position="22"/>
        <end position="530"/>
    </location>
</feature>
<dbReference type="SUPFAM" id="SSF50494">
    <property type="entry name" value="Trypsin-like serine proteases"/>
    <property type="match status" value="1"/>
</dbReference>
<keyword evidence="5" id="KW-0732">Signal</keyword>
<dbReference type="Proteomes" id="UP000198406">
    <property type="component" value="Unassembled WGS sequence"/>
</dbReference>
<evidence type="ECO:0000313" key="8">
    <source>
        <dbReference type="Proteomes" id="UP000198406"/>
    </source>
</evidence>
<dbReference type="EMBL" id="BDSP01000053">
    <property type="protein sequence ID" value="GAX12631.1"/>
    <property type="molecule type" value="Genomic_DNA"/>
</dbReference>
<evidence type="ECO:0000256" key="2">
    <source>
        <dbReference type="ARBA" id="ARBA00023157"/>
    </source>
</evidence>
<keyword evidence="1" id="KW-0843">Virulence</keyword>
<dbReference type="PANTHER" id="PTHR24252">
    <property type="entry name" value="ACROSIN-RELATED"/>
    <property type="match status" value="1"/>
</dbReference>
<dbReference type="PRINTS" id="PR00722">
    <property type="entry name" value="CHYMOTRYPSIN"/>
</dbReference>
<comment type="caution">
    <text evidence="7">The sequence shown here is derived from an EMBL/GenBank/DDBJ whole genome shotgun (WGS) entry which is preliminary data.</text>
</comment>
<dbReference type="PROSITE" id="PS00134">
    <property type="entry name" value="TRYPSIN_HIS"/>
    <property type="match status" value="1"/>
</dbReference>
<feature type="region of interest" description="Disordered" evidence="4">
    <location>
        <begin position="471"/>
        <end position="500"/>
    </location>
</feature>
<keyword evidence="2" id="KW-1015">Disulfide bond</keyword>
<evidence type="ECO:0000256" key="4">
    <source>
        <dbReference type="SAM" id="MobiDB-lite"/>
    </source>
</evidence>
<keyword evidence="8" id="KW-1185">Reference proteome</keyword>
<evidence type="ECO:0000256" key="3">
    <source>
        <dbReference type="RuleBase" id="RU363034"/>
    </source>
</evidence>
<dbReference type="AlphaFoldDB" id="A0A1Z5JFU3"/>
<dbReference type="OrthoDB" id="104223at2759"/>
<evidence type="ECO:0000259" key="6">
    <source>
        <dbReference type="PROSITE" id="PS50240"/>
    </source>
</evidence>
<dbReference type="GO" id="GO:0004252">
    <property type="term" value="F:serine-type endopeptidase activity"/>
    <property type="evidence" value="ECO:0007669"/>
    <property type="project" value="InterPro"/>
</dbReference>
<dbReference type="InterPro" id="IPR009003">
    <property type="entry name" value="Peptidase_S1_PA"/>
</dbReference>
<dbReference type="InterPro" id="IPR018114">
    <property type="entry name" value="TRYPSIN_HIS"/>
</dbReference>
<sequence>MKHSSLLLFVPFFSLSKLSAAYDPIIATGVLDDGSSTLLKQEESVRSSPIKSEKTNHHHQMVEAYIVGGREAQPGDYPWIIKSVTGFGTCSATLIHSDMALTAAHCQGVFGGGVYVSAFDYNHINDGSIFREVDRHYRNLNYNQNNSIVANDIMLIRLAEPVRDVPLVQLNQDEQVPSDFEELITVGFGFTSLEGNLPTQLLEVEMNSIPSELCFEDLQLFENVQPGPGLLCAGSRTGQASTCNGDSGGPLLTLDGLVQVGVTSFGVNCDTINLPNGFTRVSYYSNWIKETICKYSNDRPSDCPEPEGPDPGAVPINVTIRHDYYPAETTWAIRDRSDNSIKVAGPIGNPTPSSLWYTTIALVPGDYTFEIYDQRGDGMGSLLPENAGFFELSTNVSGASEVLVPLTLGYFEFILATDFEVPETLVALPTRSPVSGFSEYENSPGTKSAVPSTIDSGTILSVPSFAPSPLLDPSNNSDLGAPQIPSGGERDEGLDNSPTLTSNASNSFPWSHYYFTPIFGLPGFVMLLLT</sequence>
<dbReference type="PROSITE" id="PS50240">
    <property type="entry name" value="TRYPSIN_DOM"/>
    <property type="match status" value="1"/>
</dbReference>
<evidence type="ECO:0000256" key="1">
    <source>
        <dbReference type="ARBA" id="ARBA00023026"/>
    </source>
</evidence>
<keyword evidence="3 7" id="KW-0378">Hydrolase</keyword>
<dbReference type="PANTHER" id="PTHR24252:SF7">
    <property type="entry name" value="HYALIN"/>
    <property type="match status" value="1"/>
</dbReference>
<dbReference type="InParanoid" id="A0A1Z5JFU3"/>